<dbReference type="PANTHER" id="PTHR43459:SF1">
    <property type="entry name" value="EG:BACN32G11.4 PROTEIN"/>
    <property type="match status" value="1"/>
</dbReference>
<dbReference type="Proteomes" id="UP000319825">
    <property type="component" value="Unassembled WGS sequence"/>
</dbReference>
<dbReference type="Gene3D" id="3.90.226.10">
    <property type="entry name" value="2-enoyl-CoA Hydratase, Chain A, domain 1"/>
    <property type="match status" value="1"/>
</dbReference>
<keyword evidence="1" id="KW-0413">Isomerase</keyword>
<organism evidence="1 2">
    <name type="scientific">Micromonospora olivasterospora</name>
    <dbReference type="NCBI Taxonomy" id="1880"/>
    <lineage>
        <taxon>Bacteria</taxon>
        <taxon>Bacillati</taxon>
        <taxon>Actinomycetota</taxon>
        <taxon>Actinomycetes</taxon>
        <taxon>Micromonosporales</taxon>
        <taxon>Micromonosporaceae</taxon>
        <taxon>Micromonospora</taxon>
    </lineage>
</organism>
<evidence type="ECO:0000313" key="1">
    <source>
        <dbReference type="EMBL" id="TWH65293.1"/>
    </source>
</evidence>
<dbReference type="AlphaFoldDB" id="A0A562I3T3"/>
<sequence length="118" mass="13110">MGLPWTLTRLLGSARAAELMLLSETIDAECAERFGLVSHVFDDPDFVDEVAALTSRLAGFAPLALQAMKMNLLDSQHLPLARYLDSEITRYVDNSHTDDSREAAHAFLERRPPQIAGR</sequence>
<dbReference type="OrthoDB" id="8452484at2"/>
<evidence type="ECO:0000313" key="2">
    <source>
        <dbReference type="Proteomes" id="UP000319825"/>
    </source>
</evidence>
<accession>A0A562I3T3</accession>
<name>A0A562I3T3_MICOL</name>
<dbReference type="Pfam" id="PF00378">
    <property type="entry name" value="ECH_1"/>
    <property type="match status" value="1"/>
</dbReference>
<gene>
    <name evidence="1" type="ORF">JD77_00229</name>
</gene>
<dbReference type="EMBL" id="VLKE01000001">
    <property type="protein sequence ID" value="TWH65293.1"/>
    <property type="molecule type" value="Genomic_DNA"/>
</dbReference>
<dbReference type="SUPFAM" id="SSF52096">
    <property type="entry name" value="ClpP/crotonase"/>
    <property type="match status" value="1"/>
</dbReference>
<dbReference type="GO" id="GO:0016853">
    <property type="term" value="F:isomerase activity"/>
    <property type="evidence" value="ECO:0007669"/>
    <property type="project" value="UniProtKB-KW"/>
</dbReference>
<comment type="caution">
    <text evidence="1">The sequence shown here is derived from an EMBL/GenBank/DDBJ whole genome shotgun (WGS) entry which is preliminary data.</text>
</comment>
<dbReference type="PANTHER" id="PTHR43459">
    <property type="entry name" value="ENOYL-COA HYDRATASE"/>
    <property type="match status" value="1"/>
</dbReference>
<keyword evidence="2" id="KW-1185">Reference proteome</keyword>
<dbReference type="InterPro" id="IPR001753">
    <property type="entry name" value="Enoyl-CoA_hydra/iso"/>
</dbReference>
<dbReference type="InterPro" id="IPR029045">
    <property type="entry name" value="ClpP/crotonase-like_dom_sf"/>
</dbReference>
<protein>
    <submittedName>
        <fullName evidence="1">2-(1,2-epoxy-1,2-dihydrophenyl)acetyl-CoA isomerase</fullName>
    </submittedName>
</protein>
<reference evidence="1 2" key="1">
    <citation type="submission" date="2019-07" db="EMBL/GenBank/DDBJ databases">
        <title>R&amp;d 2014.</title>
        <authorList>
            <person name="Klenk H.-P."/>
        </authorList>
    </citation>
    <scope>NUCLEOTIDE SEQUENCE [LARGE SCALE GENOMIC DNA]</scope>
    <source>
        <strain evidence="1 2">DSM 43868</strain>
    </source>
</reference>
<proteinExistence type="predicted"/>